<dbReference type="GO" id="GO:0007005">
    <property type="term" value="P:mitochondrion organization"/>
    <property type="evidence" value="ECO:0007669"/>
    <property type="project" value="UniProtKB-ARBA"/>
</dbReference>
<dbReference type="Gene3D" id="3.40.50.300">
    <property type="entry name" value="P-loop containing nucleotide triphosphate hydrolases"/>
    <property type="match status" value="1"/>
</dbReference>
<keyword evidence="4" id="KW-0342">GTP-binding</keyword>
<evidence type="ECO:0000256" key="3">
    <source>
        <dbReference type="ARBA" id="ARBA00022801"/>
    </source>
</evidence>
<evidence type="ECO:0000256" key="5">
    <source>
        <dbReference type="ARBA" id="ARBA00023136"/>
    </source>
</evidence>
<evidence type="ECO:0000256" key="1">
    <source>
        <dbReference type="ARBA" id="ARBA00004370"/>
    </source>
</evidence>
<dbReference type="KEGG" id="sre:PTSG_00356"/>
<sequence length="484" mass="53314">MVRDTGSKNAGGDRGGRHATSSSSSSSLQPTTGTATGTSHNRINEKIIAHLRELYTQPQTGLIDIGRKVGRQLLPPREKITVLLIGNHSAGKSTFINWYIEETLQKTGVAMETSQITLVTSGRRREQLGGEATVEAFPFIKDIVEEAGLKSSIVTEVSASRQKAFPLITFVDTPGLVDGEMQYAFDIKRALLNLGQMADLIVVFFDPIGQALSKRSLDIVEALQAQCGDNHHKIRYYLSKADTAGTDQDRQKVITQIIQNMCRRPALNQVAFELPTIYIPNDSDPLENSRVPNQIEELEMRIKETINHVVQNSLNQFKSDSETVLNSIDETITEQEKKRAKQLQFVLMGAVLMAVGVLLIAAGALALVAMLAGDTPTWHEIDLHASPWFWTITFASYNAVTLFMRLAGDSLVGQYAAPWTYVTLTAASFLAGHALAFKRGNVLTKAQLQALRTDRQTVKMSLENNFKTLYSTYLGEAVGNTRSL</sequence>
<organism evidence="10">
    <name type="scientific">Salpingoeca rosetta (strain ATCC 50818 / BSB-021)</name>
    <dbReference type="NCBI Taxonomy" id="946362"/>
    <lineage>
        <taxon>Eukaryota</taxon>
        <taxon>Choanoflagellata</taxon>
        <taxon>Craspedida</taxon>
        <taxon>Salpingoecidae</taxon>
        <taxon>Salpingoeca</taxon>
    </lineage>
</organism>
<dbReference type="InterPro" id="IPR027094">
    <property type="entry name" value="Mitofusin_fam"/>
</dbReference>
<keyword evidence="5 7" id="KW-0472">Membrane</keyword>
<dbReference type="Pfam" id="PF01926">
    <property type="entry name" value="MMR_HSR1"/>
    <property type="match status" value="1"/>
</dbReference>
<keyword evidence="3" id="KW-0378">Hydrolase</keyword>
<dbReference type="GO" id="GO:0003924">
    <property type="term" value="F:GTPase activity"/>
    <property type="evidence" value="ECO:0007669"/>
    <property type="project" value="InterPro"/>
</dbReference>
<dbReference type="InterPro" id="IPR027417">
    <property type="entry name" value="P-loop_NTPase"/>
</dbReference>
<protein>
    <recommendedName>
        <fullName evidence="8">G domain-containing protein</fullName>
    </recommendedName>
</protein>
<dbReference type="GeneID" id="16067717"/>
<dbReference type="InParanoid" id="F2TW89"/>
<accession>F2TW89</accession>
<dbReference type="RefSeq" id="XP_004998905.1">
    <property type="nucleotide sequence ID" value="XM_004998848.1"/>
</dbReference>
<name>F2TW89_SALR5</name>
<feature type="region of interest" description="Disordered" evidence="6">
    <location>
        <begin position="1"/>
        <end position="41"/>
    </location>
</feature>
<dbReference type="AlphaFoldDB" id="F2TW89"/>
<dbReference type="Proteomes" id="UP000007799">
    <property type="component" value="Unassembled WGS sequence"/>
</dbReference>
<gene>
    <name evidence="9" type="ORF">PTSG_00356</name>
</gene>
<dbReference type="SUPFAM" id="SSF52540">
    <property type="entry name" value="P-loop containing nucleoside triphosphate hydrolases"/>
    <property type="match status" value="1"/>
</dbReference>
<evidence type="ECO:0000313" key="9">
    <source>
        <dbReference type="EMBL" id="EGD72335.1"/>
    </source>
</evidence>
<dbReference type="EMBL" id="GL832955">
    <property type="protein sequence ID" value="EGD72335.1"/>
    <property type="molecule type" value="Genomic_DNA"/>
</dbReference>
<dbReference type="STRING" id="946362.F2TW89"/>
<feature type="transmembrane region" description="Helical" evidence="7">
    <location>
        <begin position="345"/>
        <end position="368"/>
    </location>
</feature>
<proteinExistence type="predicted"/>
<dbReference type="PANTHER" id="PTHR10465">
    <property type="entry name" value="TRANSMEMBRANE GTPASE FZO1"/>
    <property type="match status" value="1"/>
</dbReference>
<evidence type="ECO:0000256" key="7">
    <source>
        <dbReference type="SAM" id="Phobius"/>
    </source>
</evidence>
<feature type="transmembrane region" description="Helical" evidence="7">
    <location>
        <begin position="419"/>
        <end position="437"/>
    </location>
</feature>
<comment type="subcellular location">
    <subcellularLocation>
        <location evidence="1">Membrane</location>
    </subcellularLocation>
</comment>
<dbReference type="GO" id="GO:0016020">
    <property type="term" value="C:membrane"/>
    <property type="evidence" value="ECO:0007669"/>
    <property type="project" value="UniProtKB-SubCell"/>
</dbReference>
<dbReference type="GO" id="GO:0005525">
    <property type="term" value="F:GTP binding"/>
    <property type="evidence" value="ECO:0007669"/>
    <property type="project" value="UniProtKB-KW"/>
</dbReference>
<dbReference type="eggNOG" id="KOG1954">
    <property type="taxonomic scope" value="Eukaryota"/>
</dbReference>
<dbReference type="OrthoDB" id="1716625at2759"/>
<dbReference type="InterPro" id="IPR006073">
    <property type="entry name" value="GTP-bd"/>
</dbReference>
<keyword evidence="10" id="KW-1185">Reference proteome</keyword>
<evidence type="ECO:0000256" key="6">
    <source>
        <dbReference type="SAM" id="MobiDB-lite"/>
    </source>
</evidence>
<keyword evidence="7" id="KW-0812">Transmembrane</keyword>
<evidence type="ECO:0000256" key="4">
    <source>
        <dbReference type="ARBA" id="ARBA00023134"/>
    </source>
</evidence>
<dbReference type="PANTHER" id="PTHR10465:SF4">
    <property type="entry name" value="DYNAMIN N-TERMINAL DOMAIN-CONTAINING PROTEIN"/>
    <property type="match status" value="1"/>
</dbReference>
<reference evidence="9" key="1">
    <citation type="submission" date="2009-08" db="EMBL/GenBank/DDBJ databases">
        <title>Annotation of Salpingoeca rosetta.</title>
        <authorList>
            <consortium name="The Broad Institute Genome Sequencing Platform"/>
            <person name="Russ C."/>
            <person name="Cuomo C."/>
            <person name="Burger G."/>
            <person name="Gray M.W."/>
            <person name="Holland P.W.H."/>
            <person name="King N."/>
            <person name="Lang F.B.F."/>
            <person name="Roger A.J."/>
            <person name="Ruiz-Trillo I."/>
            <person name="Young S.K."/>
            <person name="Zeng Q."/>
            <person name="Gargeya S."/>
            <person name="Alvarado L."/>
            <person name="Berlin A."/>
            <person name="Chapman S.B."/>
            <person name="Chen Z."/>
            <person name="Freedman E."/>
            <person name="Gellesch M."/>
            <person name="Goldberg J."/>
            <person name="Griggs A."/>
            <person name="Gujja S."/>
            <person name="Heilman E."/>
            <person name="Heiman D."/>
            <person name="Howarth C."/>
            <person name="Mehta T."/>
            <person name="Neiman D."/>
            <person name="Pearson M."/>
            <person name="Roberts A."/>
            <person name="Saif S."/>
            <person name="Shea T."/>
            <person name="Shenoy N."/>
            <person name="Sisk P."/>
            <person name="Stolte C."/>
            <person name="Sykes S."/>
            <person name="White J."/>
            <person name="Yandava C."/>
            <person name="Haas B."/>
            <person name="Nusbaum C."/>
            <person name="Birren B."/>
        </authorList>
    </citation>
    <scope>NUCLEOTIDE SEQUENCE [LARGE SCALE GENOMIC DNA]</scope>
    <source>
        <strain evidence="9">ATCC 50818</strain>
    </source>
</reference>
<keyword evidence="7" id="KW-1133">Transmembrane helix</keyword>
<feature type="domain" description="G" evidence="8">
    <location>
        <begin position="82"/>
        <end position="221"/>
    </location>
</feature>
<evidence type="ECO:0000259" key="8">
    <source>
        <dbReference type="Pfam" id="PF01926"/>
    </source>
</evidence>
<evidence type="ECO:0000313" key="10">
    <source>
        <dbReference type="Proteomes" id="UP000007799"/>
    </source>
</evidence>
<feature type="compositionally biased region" description="Polar residues" evidence="6">
    <location>
        <begin position="28"/>
        <end position="41"/>
    </location>
</feature>
<keyword evidence="2" id="KW-0547">Nucleotide-binding</keyword>
<evidence type="ECO:0000256" key="2">
    <source>
        <dbReference type="ARBA" id="ARBA00022741"/>
    </source>
</evidence>